<dbReference type="GO" id="GO:0016020">
    <property type="term" value="C:membrane"/>
    <property type="evidence" value="ECO:0007669"/>
    <property type="project" value="InterPro"/>
</dbReference>
<keyword evidence="5" id="KW-0564">Palmitate</keyword>
<dbReference type="InterPro" id="IPR012556">
    <property type="entry name" value="Entericidin"/>
</dbReference>
<keyword evidence="8" id="KW-1185">Reference proteome</keyword>
<evidence type="ECO:0000256" key="4">
    <source>
        <dbReference type="ARBA" id="ARBA00023136"/>
    </source>
</evidence>
<dbReference type="OrthoDB" id="9181810at2"/>
<keyword evidence="6" id="KW-0449">Lipoprotein</keyword>
<reference evidence="7 8" key="1">
    <citation type="submission" date="2015-09" db="EMBL/GenBank/DDBJ databases">
        <title>Complete genome of Psychrobacter urativorans R10.10B.</title>
        <authorList>
            <person name="See-Too W.S."/>
            <person name="Chan K.G."/>
        </authorList>
    </citation>
    <scope>NUCLEOTIDE SEQUENCE [LARGE SCALE GENOMIC DNA]</scope>
    <source>
        <strain evidence="7 8">R10.10B</strain>
    </source>
</reference>
<gene>
    <name evidence="7" type="ORF">AOC03_00590</name>
</gene>
<evidence type="ECO:0000313" key="7">
    <source>
        <dbReference type="EMBL" id="ALF58729.1"/>
    </source>
</evidence>
<dbReference type="Proteomes" id="UP000059847">
    <property type="component" value="Chromosome"/>
</dbReference>
<dbReference type="KEGG" id="pur:AOC03_00590"/>
<comment type="similarity">
    <text evidence="1">Belongs to the EcnA/EcnB lipoprotein family.</text>
</comment>
<evidence type="ECO:0000256" key="2">
    <source>
        <dbReference type="ARBA" id="ARBA00022475"/>
    </source>
</evidence>
<evidence type="ECO:0000256" key="5">
    <source>
        <dbReference type="ARBA" id="ARBA00023139"/>
    </source>
</evidence>
<dbReference type="EMBL" id="CP012678">
    <property type="protein sequence ID" value="ALF58729.1"/>
    <property type="molecule type" value="Genomic_DNA"/>
</dbReference>
<keyword evidence="4" id="KW-0472">Membrane</keyword>
<evidence type="ECO:0000313" key="8">
    <source>
        <dbReference type="Proteomes" id="UP000059847"/>
    </source>
</evidence>
<dbReference type="RefSeq" id="WP_062533125.1">
    <property type="nucleotide sequence ID" value="NZ_CP012678.1"/>
</dbReference>
<dbReference type="PROSITE" id="PS51257">
    <property type="entry name" value="PROKAR_LIPOPROTEIN"/>
    <property type="match status" value="1"/>
</dbReference>
<sequence>MKKVIIASLAAMFVLTGCNTFKGIGKDVSSAGNAVTGTAQEVQNKI</sequence>
<organism evidence="7 8">
    <name type="scientific">Psychrobacter urativorans</name>
    <dbReference type="NCBI Taxonomy" id="45610"/>
    <lineage>
        <taxon>Bacteria</taxon>
        <taxon>Pseudomonadati</taxon>
        <taxon>Pseudomonadota</taxon>
        <taxon>Gammaproteobacteria</taxon>
        <taxon>Moraxellales</taxon>
        <taxon>Moraxellaceae</taxon>
        <taxon>Psychrobacter</taxon>
    </lineage>
</organism>
<keyword evidence="2" id="KW-1003">Cell membrane</keyword>
<dbReference type="GO" id="GO:0009636">
    <property type="term" value="P:response to toxic substance"/>
    <property type="evidence" value="ECO:0007669"/>
    <property type="project" value="InterPro"/>
</dbReference>
<proteinExistence type="inferred from homology"/>
<name>A0A0M4TD82_9GAMM</name>
<evidence type="ECO:0000256" key="3">
    <source>
        <dbReference type="ARBA" id="ARBA00022729"/>
    </source>
</evidence>
<evidence type="ECO:0000256" key="1">
    <source>
        <dbReference type="ARBA" id="ARBA00010296"/>
    </source>
</evidence>
<evidence type="ECO:0000256" key="6">
    <source>
        <dbReference type="ARBA" id="ARBA00023288"/>
    </source>
</evidence>
<keyword evidence="3" id="KW-0732">Signal</keyword>
<accession>A0A0M4TD82</accession>
<protein>
    <submittedName>
        <fullName evidence="7">Entericidin</fullName>
    </submittedName>
</protein>
<dbReference type="Pfam" id="PF08085">
    <property type="entry name" value="Entericidin"/>
    <property type="match status" value="1"/>
</dbReference>
<dbReference type="AlphaFoldDB" id="A0A0M4TD82"/>